<organism evidence="2 3">
    <name type="scientific">Brevibacterium yomogidense</name>
    <dbReference type="NCBI Taxonomy" id="946573"/>
    <lineage>
        <taxon>Bacteria</taxon>
        <taxon>Bacillati</taxon>
        <taxon>Actinomycetota</taxon>
        <taxon>Actinomycetes</taxon>
        <taxon>Micrococcales</taxon>
        <taxon>Brevibacteriaceae</taxon>
        <taxon>Brevibacterium</taxon>
    </lineage>
</organism>
<dbReference type="NCBIfam" id="TIGR00843">
    <property type="entry name" value="benE"/>
    <property type="match status" value="1"/>
</dbReference>
<feature type="transmembrane region" description="Helical" evidence="1">
    <location>
        <begin position="101"/>
        <end position="121"/>
    </location>
</feature>
<dbReference type="PANTHER" id="PTHR30199:SF0">
    <property type="entry name" value="INNER MEMBRANE PROTEIN YDCO"/>
    <property type="match status" value="1"/>
</dbReference>
<dbReference type="EMBL" id="FWFF01000017">
    <property type="protein sequence ID" value="SLM99148.1"/>
    <property type="molecule type" value="Genomic_DNA"/>
</dbReference>
<keyword evidence="3" id="KW-1185">Reference proteome</keyword>
<feature type="transmembrane region" description="Helical" evidence="1">
    <location>
        <begin position="56"/>
        <end position="75"/>
    </location>
</feature>
<keyword evidence="1" id="KW-0812">Transmembrane</keyword>
<keyword evidence="1" id="KW-1133">Transmembrane helix</keyword>
<feature type="transmembrane region" description="Helical" evidence="1">
    <location>
        <begin position="153"/>
        <end position="173"/>
    </location>
</feature>
<feature type="transmembrane region" description="Helical" evidence="1">
    <location>
        <begin position="22"/>
        <end position="44"/>
    </location>
</feature>
<dbReference type="GO" id="GO:0042925">
    <property type="term" value="F:benzoate transmembrane transporter activity"/>
    <property type="evidence" value="ECO:0007669"/>
    <property type="project" value="InterPro"/>
</dbReference>
<proteinExistence type="predicted"/>
<evidence type="ECO:0000256" key="1">
    <source>
        <dbReference type="SAM" id="Phobius"/>
    </source>
</evidence>
<sequence length="406" mass="40835">MSSQHASEPSSSPGPQPLAQPISAGFVSALVAFTSSFVVVLAGLSAVGASPAQASSGLMAVTILMGVGTVVLAWWSRLPITVAWSTPGAALLVTTGAVEGGWPAAVGAFFVTGLLIVVTGLVPPLGDLIARIPTSVAQAMLAGVLLQLCLGPITGAVANPAGVIPVVLVWLVGMRFFPRWAVPAAFLVAALVVVVHVVSSGVEVDAATIVPRLEFVAPEFTVQAIIGISLPLYLVTMASQNVPGMAVMKGLGYDVPWRRAIVVTGVGSVIAAPAGGHGINLAAISAALTAGPEAGPDRDRRWIASVTSGFVAIVIGIGAAAFGTLVTLAPEGVIAAVAGLALFGTFASSLKASLEDVDDIIPAVVTFAVVASGIAIGGVSAAFWALLAGLLVRFVLRLGKRRRTNL</sequence>
<dbReference type="InterPro" id="IPR004711">
    <property type="entry name" value="Benzoate_Transporter"/>
</dbReference>
<dbReference type="GO" id="GO:0005886">
    <property type="term" value="C:plasma membrane"/>
    <property type="evidence" value="ECO:0007669"/>
    <property type="project" value="TreeGrafter"/>
</dbReference>
<dbReference type="Proteomes" id="UP000196581">
    <property type="component" value="Unassembled WGS sequence"/>
</dbReference>
<name>A0A1X6XJ74_9MICO</name>
<gene>
    <name evidence="2" type="ORF">FM105_10370</name>
</gene>
<dbReference type="Pfam" id="PF03594">
    <property type="entry name" value="BenE"/>
    <property type="match status" value="1"/>
</dbReference>
<dbReference type="AlphaFoldDB" id="A0A1X6XJ74"/>
<keyword evidence="1" id="KW-0472">Membrane</keyword>
<feature type="transmembrane region" description="Helical" evidence="1">
    <location>
        <begin position="360"/>
        <end position="392"/>
    </location>
</feature>
<evidence type="ECO:0000313" key="2">
    <source>
        <dbReference type="EMBL" id="SLM99148.1"/>
    </source>
</evidence>
<feature type="transmembrane region" description="Helical" evidence="1">
    <location>
        <begin position="333"/>
        <end position="354"/>
    </location>
</feature>
<feature type="transmembrane region" description="Helical" evidence="1">
    <location>
        <begin position="302"/>
        <end position="326"/>
    </location>
</feature>
<reference evidence="3" key="1">
    <citation type="submission" date="2017-02" db="EMBL/GenBank/DDBJ databases">
        <authorList>
            <person name="Dridi B."/>
        </authorList>
    </citation>
    <scope>NUCLEOTIDE SEQUENCE [LARGE SCALE GENOMIC DNA]</scope>
    <source>
        <strain evidence="3">B Co 03.10</strain>
    </source>
</reference>
<feature type="transmembrane region" description="Helical" evidence="1">
    <location>
        <begin position="180"/>
        <end position="200"/>
    </location>
</feature>
<feature type="transmembrane region" description="Helical" evidence="1">
    <location>
        <begin position="220"/>
        <end position="239"/>
    </location>
</feature>
<evidence type="ECO:0000313" key="3">
    <source>
        <dbReference type="Proteomes" id="UP000196581"/>
    </source>
</evidence>
<protein>
    <submittedName>
        <fullName evidence="2">Benzoate transport protein</fullName>
    </submittedName>
</protein>
<accession>A0A1X6XJ74</accession>
<feature type="transmembrane region" description="Helical" evidence="1">
    <location>
        <begin position="260"/>
        <end position="290"/>
    </location>
</feature>
<dbReference type="RefSeq" id="WP_256970333.1">
    <property type="nucleotide sequence ID" value="NZ_FWFF01000017.1"/>
</dbReference>
<dbReference type="PANTHER" id="PTHR30199">
    <property type="entry name" value="MFS FAMILY TRANSPORTER, PREDICTED SUBSTRATE BENZOATE"/>
    <property type="match status" value="1"/>
</dbReference>